<reference evidence="2" key="1">
    <citation type="journal article" date="2010" name="Environ. Microbiol.">
        <title>The genome of Syntrophomonas wolfei: new insights into syntrophic metabolism and biohydrogen production.</title>
        <authorList>
            <person name="Sieber J.R."/>
            <person name="Sims D.R."/>
            <person name="Han C."/>
            <person name="Kim E."/>
            <person name="Lykidis A."/>
            <person name="Lapidus A.L."/>
            <person name="McDonnald E."/>
            <person name="Rohlin L."/>
            <person name="Culley D.E."/>
            <person name="Gunsalus R."/>
            <person name="McInerney M.J."/>
        </authorList>
    </citation>
    <scope>NUCLEOTIDE SEQUENCE [LARGE SCALE GENOMIC DNA]</scope>
    <source>
        <strain evidence="2">DSM 2245B / Goettingen</strain>
    </source>
</reference>
<dbReference type="AlphaFoldDB" id="Q0AZI0"/>
<dbReference type="Proteomes" id="UP000001968">
    <property type="component" value="Chromosome"/>
</dbReference>
<accession>Q0AZI0</accession>
<gene>
    <name evidence="1" type="ordered locus">Swol_0540</name>
</gene>
<keyword evidence="2" id="KW-1185">Reference proteome</keyword>
<evidence type="ECO:0000313" key="1">
    <source>
        <dbReference type="EMBL" id="ABI67874.1"/>
    </source>
</evidence>
<dbReference type="KEGG" id="swo:Swol_0540"/>
<dbReference type="STRING" id="335541.Swol_0540"/>
<evidence type="ECO:0000313" key="2">
    <source>
        <dbReference type="Proteomes" id="UP000001968"/>
    </source>
</evidence>
<proteinExistence type="predicted"/>
<dbReference type="InterPro" id="IPR007813">
    <property type="entry name" value="PilN"/>
</dbReference>
<dbReference type="Pfam" id="PF05137">
    <property type="entry name" value="PilN"/>
    <property type="match status" value="1"/>
</dbReference>
<protein>
    <submittedName>
        <fullName evidence="1">Uncharacterized protein</fullName>
    </submittedName>
</protein>
<sequence length="154" mass="17774">MLLLLLSGGMYYYYQSAHEEMLLQQKLNINLEARAKELLPIARAGRMEEKNEENAWRKRKFLEETRLQQISYVAVFKEIERSLSPGILLLGIEMEKGRIAIQGYAADNQELSFLMAGIREKSSFGNPVLLSSSLDENKEEIEFRVEINWGEEAD</sequence>
<dbReference type="HOGENOM" id="CLU_1703372_0_0_9"/>
<name>Q0AZI0_SYNWW</name>
<dbReference type="EMBL" id="CP000448">
    <property type="protein sequence ID" value="ABI67874.1"/>
    <property type="molecule type" value="Genomic_DNA"/>
</dbReference>
<organism evidence="1 2">
    <name type="scientific">Syntrophomonas wolfei subsp. wolfei (strain DSM 2245B / Goettingen)</name>
    <dbReference type="NCBI Taxonomy" id="335541"/>
    <lineage>
        <taxon>Bacteria</taxon>
        <taxon>Bacillati</taxon>
        <taxon>Bacillota</taxon>
        <taxon>Clostridia</taxon>
        <taxon>Eubacteriales</taxon>
        <taxon>Syntrophomonadaceae</taxon>
        <taxon>Syntrophomonas</taxon>
    </lineage>
</organism>